<dbReference type="Pfam" id="PF15188">
    <property type="entry name" value="CCDC-167"/>
    <property type="match status" value="1"/>
</dbReference>
<dbReference type="InterPro" id="IPR028194">
    <property type="entry name" value="CC167"/>
</dbReference>
<feature type="coiled-coil region" evidence="7">
    <location>
        <begin position="120"/>
        <end position="178"/>
    </location>
</feature>
<dbReference type="PANTHER" id="PTHR31759:SF1">
    <property type="entry name" value="COILED-COIL DOMAIN-CONTAINING PROTEIN 167"/>
    <property type="match status" value="1"/>
</dbReference>
<dbReference type="EMBL" id="QBIY01012574">
    <property type="protein sequence ID" value="RXN22902.1"/>
    <property type="molecule type" value="Genomic_DNA"/>
</dbReference>
<feature type="transmembrane region" description="Helical" evidence="8">
    <location>
        <begin position="183"/>
        <end position="201"/>
    </location>
</feature>
<keyword evidence="10" id="KW-1185">Reference proteome</keyword>
<evidence type="ECO:0000256" key="6">
    <source>
        <dbReference type="ARBA" id="ARBA00023136"/>
    </source>
</evidence>
<evidence type="ECO:0000256" key="8">
    <source>
        <dbReference type="SAM" id="Phobius"/>
    </source>
</evidence>
<proteinExistence type="predicted"/>
<gene>
    <name evidence="9" type="ORF">ROHU_023191</name>
</gene>
<dbReference type="Proteomes" id="UP000290572">
    <property type="component" value="Unassembled WGS sequence"/>
</dbReference>
<keyword evidence="3 8" id="KW-0812">Transmembrane</keyword>
<evidence type="ECO:0000256" key="2">
    <source>
        <dbReference type="ARBA" id="ARBA00022350"/>
    </source>
</evidence>
<keyword evidence="6 8" id="KW-0472">Membrane</keyword>
<sequence length="202" mass="23449">MVLVQEDHTENHFSTSDIIHLEAELHERMESDEDEDLQSSMLSMIGSVRELEEIGALPAESDLKPPQTVELLMCVEEEPVVEEIEPELASEPVFSHTPLMSEPLDFTLASVPIPEIISQIDRIEERKLRCKNNLERAEFRQRKEQLSDNDRLALEDEMTILNERIQKYEKELQVLRGENRKNMMLSVALLAISALFYYTFIY</sequence>
<dbReference type="AlphaFoldDB" id="A0A498MT98"/>
<evidence type="ECO:0000313" key="9">
    <source>
        <dbReference type="EMBL" id="RXN22902.1"/>
    </source>
</evidence>
<comment type="subcellular location">
    <subcellularLocation>
        <location evidence="1">Membrane</location>
        <topology evidence="1">Single-pass membrane protein</topology>
    </subcellularLocation>
</comment>
<accession>A0A498MT98</accession>
<dbReference type="PANTHER" id="PTHR31759">
    <property type="entry name" value="COILED-COIL DOMAIN-CONTAINING PROTEIN 167"/>
    <property type="match status" value="1"/>
</dbReference>
<organism evidence="9 10">
    <name type="scientific">Labeo rohita</name>
    <name type="common">Indian major carp</name>
    <name type="synonym">Cyprinus rohita</name>
    <dbReference type="NCBI Taxonomy" id="84645"/>
    <lineage>
        <taxon>Eukaryota</taxon>
        <taxon>Metazoa</taxon>
        <taxon>Chordata</taxon>
        <taxon>Craniata</taxon>
        <taxon>Vertebrata</taxon>
        <taxon>Euteleostomi</taxon>
        <taxon>Actinopterygii</taxon>
        <taxon>Neopterygii</taxon>
        <taxon>Teleostei</taxon>
        <taxon>Ostariophysi</taxon>
        <taxon>Cypriniformes</taxon>
        <taxon>Cyprinidae</taxon>
        <taxon>Labeoninae</taxon>
        <taxon>Labeonini</taxon>
        <taxon>Labeo</taxon>
    </lineage>
</organism>
<evidence type="ECO:0000256" key="5">
    <source>
        <dbReference type="ARBA" id="ARBA00023054"/>
    </source>
</evidence>
<evidence type="ECO:0000256" key="4">
    <source>
        <dbReference type="ARBA" id="ARBA00022989"/>
    </source>
</evidence>
<name>A0A498MT98_LABRO</name>
<evidence type="ECO:0000256" key="3">
    <source>
        <dbReference type="ARBA" id="ARBA00022692"/>
    </source>
</evidence>
<comment type="caution">
    <text evidence="9">The sequence shown here is derived from an EMBL/GenBank/DDBJ whole genome shotgun (WGS) entry which is preliminary data.</text>
</comment>
<evidence type="ECO:0000256" key="1">
    <source>
        <dbReference type="ARBA" id="ARBA00004167"/>
    </source>
</evidence>
<evidence type="ECO:0000313" key="10">
    <source>
        <dbReference type="Proteomes" id="UP000290572"/>
    </source>
</evidence>
<keyword evidence="5 7" id="KW-0175">Coiled coil</keyword>
<keyword evidence="4 8" id="KW-1133">Transmembrane helix</keyword>
<reference evidence="9 10" key="1">
    <citation type="submission" date="2018-03" db="EMBL/GenBank/DDBJ databases">
        <title>Draft genome sequence of Rohu Carp (Labeo rohita).</title>
        <authorList>
            <person name="Das P."/>
            <person name="Kushwaha B."/>
            <person name="Joshi C.G."/>
            <person name="Kumar D."/>
            <person name="Nagpure N.S."/>
            <person name="Sahoo L."/>
            <person name="Das S.P."/>
            <person name="Bit A."/>
            <person name="Patnaik S."/>
            <person name="Meher P.K."/>
            <person name="Jayasankar P."/>
            <person name="Koringa P.G."/>
            <person name="Patel N.V."/>
            <person name="Hinsu A.T."/>
            <person name="Kumar R."/>
            <person name="Pandey M."/>
            <person name="Agarwal S."/>
            <person name="Srivastava S."/>
            <person name="Singh M."/>
            <person name="Iquebal M.A."/>
            <person name="Jaiswal S."/>
            <person name="Angadi U.B."/>
            <person name="Kumar N."/>
            <person name="Raza M."/>
            <person name="Shah T.M."/>
            <person name="Rai A."/>
            <person name="Jena J.K."/>
        </authorList>
    </citation>
    <scope>NUCLEOTIDE SEQUENCE [LARGE SCALE GENOMIC DNA]</scope>
    <source>
        <strain evidence="9">DASCIFA01</strain>
        <tissue evidence="9">Testis</tissue>
    </source>
</reference>
<evidence type="ECO:0000256" key="7">
    <source>
        <dbReference type="SAM" id="Coils"/>
    </source>
</evidence>
<dbReference type="STRING" id="84645.A0A498MT98"/>
<dbReference type="GO" id="GO:0016020">
    <property type="term" value="C:membrane"/>
    <property type="evidence" value="ECO:0007669"/>
    <property type="project" value="UniProtKB-SubCell"/>
</dbReference>
<protein>
    <recommendedName>
        <fullName evidence="2">Coiled-coil domain-containing protein 167</fullName>
    </recommendedName>
</protein>